<accession>A0A2H3B001</accession>
<organism evidence="1 2">
    <name type="scientific">Armillaria solidipes</name>
    <dbReference type="NCBI Taxonomy" id="1076256"/>
    <lineage>
        <taxon>Eukaryota</taxon>
        <taxon>Fungi</taxon>
        <taxon>Dikarya</taxon>
        <taxon>Basidiomycota</taxon>
        <taxon>Agaricomycotina</taxon>
        <taxon>Agaricomycetes</taxon>
        <taxon>Agaricomycetidae</taxon>
        <taxon>Agaricales</taxon>
        <taxon>Marasmiineae</taxon>
        <taxon>Physalacriaceae</taxon>
        <taxon>Armillaria</taxon>
    </lineage>
</organism>
<sequence>MDTAAGQLSCLFALDLAVESGVDALVDATRCLFFYDELEGQRTNALSRHRGRDSSYEERYKNTLKAAPSSEIVRSIVGRWEQKTSDKASMQER</sequence>
<evidence type="ECO:0000313" key="2">
    <source>
        <dbReference type="Proteomes" id="UP000218334"/>
    </source>
</evidence>
<name>A0A2H3B001_9AGAR</name>
<reference evidence="2" key="1">
    <citation type="journal article" date="2017" name="Nat. Ecol. Evol.">
        <title>Genome expansion and lineage-specific genetic innovations in the forest pathogenic fungi Armillaria.</title>
        <authorList>
            <person name="Sipos G."/>
            <person name="Prasanna A.N."/>
            <person name="Walter M.C."/>
            <person name="O'Connor E."/>
            <person name="Balint B."/>
            <person name="Krizsan K."/>
            <person name="Kiss B."/>
            <person name="Hess J."/>
            <person name="Varga T."/>
            <person name="Slot J."/>
            <person name="Riley R."/>
            <person name="Boka B."/>
            <person name="Rigling D."/>
            <person name="Barry K."/>
            <person name="Lee J."/>
            <person name="Mihaltcheva S."/>
            <person name="LaButti K."/>
            <person name="Lipzen A."/>
            <person name="Waldron R."/>
            <person name="Moloney N.M."/>
            <person name="Sperisen C."/>
            <person name="Kredics L."/>
            <person name="Vagvoelgyi C."/>
            <person name="Patrignani A."/>
            <person name="Fitzpatrick D."/>
            <person name="Nagy I."/>
            <person name="Doyle S."/>
            <person name="Anderson J.B."/>
            <person name="Grigoriev I.V."/>
            <person name="Gueldener U."/>
            <person name="Muensterkoetter M."/>
            <person name="Nagy L.G."/>
        </authorList>
    </citation>
    <scope>NUCLEOTIDE SEQUENCE [LARGE SCALE GENOMIC DNA]</scope>
    <source>
        <strain evidence="2">28-4</strain>
    </source>
</reference>
<proteinExistence type="predicted"/>
<dbReference type="EMBL" id="KZ293453">
    <property type="protein sequence ID" value="PBK64231.1"/>
    <property type="molecule type" value="Genomic_DNA"/>
</dbReference>
<dbReference type="AlphaFoldDB" id="A0A2H3B001"/>
<dbReference type="Proteomes" id="UP000218334">
    <property type="component" value="Unassembled WGS sequence"/>
</dbReference>
<keyword evidence="2" id="KW-1185">Reference proteome</keyword>
<gene>
    <name evidence="1" type="ORF">ARMSODRAFT_962414</name>
</gene>
<evidence type="ECO:0000313" key="1">
    <source>
        <dbReference type="EMBL" id="PBK64231.1"/>
    </source>
</evidence>
<protein>
    <submittedName>
        <fullName evidence="1">Uncharacterized protein</fullName>
    </submittedName>
</protein>